<accession>A0A537JWU9</accession>
<dbReference type="InterPro" id="IPR036291">
    <property type="entry name" value="NAD(P)-bd_dom_sf"/>
</dbReference>
<keyword evidence="1 4" id="KW-0479">Metal-binding</keyword>
<evidence type="ECO:0000313" key="7">
    <source>
        <dbReference type="EMBL" id="TMI88027.1"/>
    </source>
</evidence>
<dbReference type="Gene3D" id="3.40.50.720">
    <property type="entry name" value="NAD(P)-binding Rossmann-like Domain"/>
    <property type="match status" value="1"/>
</dbReference>
<evidence type="ECO:0000256" key="2">
    <source>
        <dbReference type="ARBA" id="ARBA00022833"/>
    </source>
</evidence>
<keyword evidence="2 4" id="KW-0862">Zinc</keyword>
<comment type="cofactor">
    <cofactor evidence="4">
        <name>Zn(2+)</name>
        <dbReference type="ChEBI" id="CHEBI:29105"/>
    </cofactor>
</comment>
<keyword evidence="3" id="KW-0560">Oxidoreductase</keyword>
<dbReference type="InterPro" id="IPR050129">
    <property type="entry name" value="Zn_alcohol_dh"/>
</dbReference>
<dbReference type="PANTHER" id="PTHR43401">
    <property type="entry name" value="L-THREONINE 3-DEHYDROGENASE"/>
    <property type="match status" value="1"/>
</dbReference>
<dbReference type="PANTHER" id="PTHR43401:SF2">
    <property type="entry name" value="L-THREONINE 3-DEHYDROGENASE"/>
    <property type="match status" value="1"/>
</dbReference>
<protein>
    <submittedName>
        <fullName evidence="7">Zinc-binding dehydrogenase</fullName>
    </submittedName>
</protein>
<dbReference type="EMBL" id="VBAK01000146">
    <property type="protein sequence ID" value="TMI88027.1"/>
    <property type="molecule type" value="Genomic_DNA"/>
</dbReference>
<evidence type="ECO:0000256" key="1">
    <source>
        <dbReference type="ARBA" id="ARBA00022723"/>
    </source>
</evidence>
<dbReference type="InterPro" id="IPR013149">
    <property type="entry name" value="ADH-like_C"/>
</dbReference>
<dbReference type="InterPro" id="IPR011032">
    <property type="entry name" value="GroES-like_sf"/>
</dbReference>
<organism evidence="7 8">
    <name type="scientific">Candidatus Segetimicrobium genomatis</name>
    <dbReference type="NCBI Taxonomy" id="2569760"/>
    <lineage>
        <taxon>Bacteria</taxon>
        <taxon>Bacillati</taxon>
        <taxon>Candidatus Sysuimicrobiota</taxon>
        <taxon>Candidatus Sysuimicrobiia</taxon>
        <taxon>Candidatus Sysuimicrobiales</taxon>
        <taxon>Candidatus Segetimicrobiaceae</taxon>
        <taxon>Candidatus Segetimicrobium</taxon>
    </lineage>
</organism>
<evidence type="ECO:0000256" key="4">
    <source>
        <dbReference type="RuleBase" id="RU361277"/>
    </source>
</evidence>
<dbReference type="GO" id="GO:0016491">
    <property type="term" value="F:oxidoreductase activity"/>
    <property type="evidence" value="ECO:0007669"/>
    <property type="project" value="UniProtKB-KW"/>
</dbReference>
<dbReference type="InterPro" id="IPR002328">
    <property type="entry name" value="ADH_Zn_CS"/>
</dbReference>
<dbReference type="Pfam" id="PF00107">
    <property type="entry name" value="ADH_zinc_N"/>
    <property type="match status" value="1"/>
</dbReference>
<feature type="domain" description="Alcohol dehydrogenase-like N-terminal" evidence="6">
    <location>
        <begin position="29"/>
        <end position="131"/>
    </location>
</feature>
<evidence type="ECO:0000259" key="5">
    <source>
        <dbReference type="Pfam" id="PF00107"/>
    </source>
</evidence>
<dbReference type="AlphaFoldDB" id="A0A537JWU9"/>
<evidence type="ECO:0000259" key="6">
    <source>
        <dbReference type="Pfam" id="PF08240"/>
    </source>
</evidence>
<dbReference type="InterPro" id="IPR013154">
    <property type="entry name" value="ADH-like_N"/>
</dbReference>
<comment type="similarity">
    <text evidence="4">Belongs to the zinc-containing alcohol dehydrogenase family.</text>
</comment>
<dbReference type="PROSITE" id="PS00059">
    <property type="entry name" value="ADH_ZINC"/>
    <property type="match status" value="1"/>
</dbReference>
<proteinExistence type="inferred from homology"/>
<feature type="domain" description="Alcohol dehydrogenase-like C-terminal" evidence="5">
    <location>
        <begin position="178"/>
        <end position="306"/>
    </location>
</feature>
<dbReference type="SUPFAM" id="SSF51735">
    <property type="entry name" value="NAD(P)-binding Rossmann-fold domains"/>
    <property type="match status" value="1"/>
</dbReference>
<comment type="caution">
    <text evidence="7">The sequence shown here is derived from an EMBL/GenBank/DDBJ whole genome shotgun (WGS) entry which is preliminary data.</text>
</comment>
<sequence>METHRTMRQAVLRAPRSLDLAEVPVPLPGRGEVVVRIRASLTCGTDLKTYRRGHPRLPFGPFGHEAAGDIAAVGDEVRGFAVGQAVVFMPTAPCGRCGACSRGRENLCETLFDDIAVGTYGEAVRLPARVVRRHLFPKPATLSYVEAAFLEPLACVVHGWRRLGPGGGARVAVVGVGPIGLLHIREAVRRSHEVVAVGRRPAALALAAQAGASHTIDAARGDPGEALRARWRGGPDLVIECTGSADVWKAAPSWVAGGGRVLLFGGLSGGAPAEFDATRLHYGEVDLIAAFHYCTADVLEALHLLASGTLRPGDLITAARPLDAIVEVFHDLDRGLGSKYAILPQPLLAVGPSPVWSPRRGDGSPWR</sequence>
<reference evidence="7 8" key="1">
    <citation type="journal article" date="2019" name="Nat. Microbiol.">
        <title>Mediterranean grassland soil C-N compound turnover is dependent on rainfall and depth, and is mediated by genomically divergent microorganisms.</title>
        <authorList>
            <person name="Diamond S."/>
            <person name="Andeer P.F."/>
            <person name="Li Z."/>
            <person name="Crits-Christoph A."/>
            <person name="Burstein D."/>
            <person name="Anantharaman K."/>
            <person name="Lane K.R."/>
            <person name="Thomas B.C."/>
            <person name="Pan C."/>
            <person name="Northen T.R."/>
            <person name="Banfield J.F."/>
        </authorList>
    </citation>
    <scope>NUCLEOTIDE SEQUENCE [LARGE SCALE GENOMIC DNA]</scope>
    <source>
        <strain evidence="7">NP_3</strain>
    </source>
</reference>
<dbReference type="SUPFAM" id="SSF50129">
    <property type="entry name" value="GroES-like"/>
    <property type="match status" value="1"/>
</dbReference>
<evidence type="ECO:0000256" key="3">
    <source>
        <dbReference type="ARBA" id="ARBA00023002"/>
    </source>
</evidence>
<dbReference type="Proteomes" id="UP000318509">
    <property type="component" value="Unassembled WGS sequence"/>
</dbReference>
<evidence type="ECO:0000313" key="8">
    <source>
        <dbReference type="Proteomes" id="UP000318509"/>
    </source>
</evidence>
<name>A0A537JWU9_9BACT</name>
<dbReference type="GO" id="GO:0008270">
    <property type="term" value="F:zinc ion binding"/>
    <property type="evidence" value="ECO:0007669"/>
    <property type="project" value="InterPro"/>
</dbReference>
<dbReference type="Pfam" id="PF08240">
    <property type="entry name" value="ADH_N"/>
    <property type="match status" value="1"/>
</dbReference>
<gene>
    <name evidence="7" type="ORF">E6H00_13770</name>
</gene>
<dbReference type="Gene3D" id="3.90.180.10">
    <property type="entry name" value="Medium-chain alcohol dehydrogenases, catalytic domain"/>
    <property type="match status" value="1"/>
</dbReference>